<dbReference type="InterPro" id="IPR002591">
    <property type="entry name" value="Phosphodiest/P_Trfase"/>
</dbReference>
<evidence type="ECO:0008006" key="2">
    <source>
        <dbReference type="Google" id="ProtNLM"/>
    </source>
</evidence>
<dbReference type="GO" id="GO:0016787">
    <property type="term" value="F:hydrolase activity"/>
    <property type="evidence" value="ECO:0007669"/>
    <property type="project" value="UniProtKB-ARBA"/>
</dbReference>
<proteinExistence type="predicted"/>
<dbReference type="InterPro" id="IPR017850">
    <property type="entry name" value="Alkaline_phosphatase_core_sf"/>
</dbReference>
<protein>
    <recommendedName>
        <fullName evidence="2">Alkaline phosphatase family protein</fullName>
    </recommendedName>
</protein>
<dbReference type="PANTHER" id="PTHR10151">
    <property type="entry name" value="ECTONUCLEOTIDE PYROPHOSPHATASE/PHOSPHODIESTERASE"/>
    <property type="match status" value="1"/>
</dbReference>
<reference evidence="1" key="1">
    <citation type="submission" date="2018-06" db="EMBL/GenBank/DDBJ databases">
        <authorList>
            <person name="Zhirakovskaya E."/>
        </authorList>
    </citation>
    <scope>NUCLEOTIDE SEQUENCE</scope>
</reference>
<dbReference type="AlphaFoldDB" id="A0A3B0T977"/>
<name>A0A3B0T977_9ZZZZ</name>
<dbReference type="Gene3D" id="3.40.720.10">
    <property type="entry name" value="Alkaline Phosphatase, subunit A"/>
    <property type="match status" value="1"/>
</dbReference>
<dbReference type="Pfam" id="PF01663">
    <property type="entry name" value="Phosphodiest"/>
    <property type="match status" value="1"/>
</dbReference>
<organism evidence="1">
    <name type="scientific">hydrothermal vent metagenome</name>
    <dbReference type="NCBI Taxonomy" id="652676"/>
    <lineage>
        <taxon>unclassified sequences</taxon>
        <taxon>metagenomes</taxon>
        <taxon>ecological metagenomes</taxon>
    </lineage>
</organism>
<dbReference type="SUPFAM" id="SSF53649">
    <property type="entry name" value="Alkaline phosphatase-like"/>
    <property type="match status" value="1"/>
</dbReference>
<gene>
    <name evidence="1" type="ORF">MNBD_ACTINO01-1694</name>
</gene>
<evidence type="ECO:0000313" key="1">
    <source>
        <dbReference type="EMBL" id="VAW08659.1"/>
    </source>
</evidence>
<dbReference type="PANTHER" id="PTHR10151:SF120">
    <property type="entry name" value="BIS(5'-ADENOSYL)-TRIPHOSPHATASE"/>
    <property type="match status" value="1"/>
</dbReference>
<dbReference type="EMBL" id="UOEI01000623">
    <property type="protein sequence ID" value="VAW08659.1"/>
    <property type="molecule type" value="Genomic_DNA"/>
</dbReference>
<sequence>MASIIAPSYDGKGLVNLIAHIEGQATGTARAPGLDSSLASLMPSRRTTVLVLFDGLGSRQLDHPKGRTLAAAHVGDIDAPFPTTTTVSLATVATGVPPVGHGLIAYQLWIPQVGEVVNTIHMTTMWGGAIDQDHRSFLPRPNLWERMSSVGVEPVTIQPDHFDRTPLTLALYRGASFVPYGSLDDAADRTIEAASVPQRLVFLYVPHIDFAAHVSGQDSEAYTVAVEAVDALWGRLMAELPSDVALIATADHGHIDIDEVHKVRLTPAQHEGRILYGDARALFVKGDGASLARDLPAEWVPYEEITALWGPGPRHDTFEERRPDGVVFAHDGYAIFHRRSNDRLVGHHGGLSDPERAVPLLIRR</sequence>
<accession>A0A3B0T977</accession>